<evidence type="ECO:0000313" key="7">
    <source>
        <dbReference type="EMBL" id="CAL5135910.1"/>
    </source>
</evidence>
<protein>
    <recommendedName>
        <fullName evidence="9">Hexosyltransferase</fullName>
    </recommendedName>
</protein>
<dbReference type="PANTHER" id="PTHR23033:SF14">
    <property type="entry name" value="GLYCOPROTEIN-N-ACETYLGALACTOSAMINE 3-BETA-GALACTOSYLTRANSFERASE 1-RELATED"/>
    <property type="match status" value="1"/>
</dbReference>
<dbReference type="EMBL" id="CAXLJL010000274">
    <property type="protein sequence ID" value="CAL5135910.1"/>
    <property type="molecule type" value="Genomic_DNA"/>
</dbReference>
<comment type="similarity">
    <text evidence="2">Belongs to the glycosyltransferase 31 family. Beta3-Gal-T subfamily.</text>
</comment>
<dbReference type="GO" id="GO:0016263">
    <property type="term" value="F:glycoprotein-N-acetylgalactosamine 3-beta-galactosyltransferase activity"/>
    <property type="evidence" value="ECO:0007669"/>
    <property type="project" value="TreeGrafter"/>
</dbReference>
<evidence type="ECO:0000313" key="8">
    <source>
        <dbReference type="Proteomes" id="UP001497525"/>
    </source>
</evidence>
<reference evidence="7" key="1">
    <citation type="submission" date="2024-06" db="EMBL/GenBank/DDBJ databases">
        <authorList>
            <person name="Liu X."/>
            <person name="Lenzi L."/>
            <person name="Haldenby T S."/>
            <person name="Uol C."/>
        </authorList>
    </citation>
    <scope>NUCLEOTIDE SEQUENCE</scope>
</reference>
<keyword evidence="6" id="KW-0472">Membrane</keyword>
<evidence type="ECO:0000256" key="1">
    <source>
        <dbReference type="ARBA" id="ARBA00004606"/>
    </source>
</evidence>
<proteinExistence type="inferred from homology"/>
<keyword evidence="3" id="KW-0812">Transmembrane</keyword>
<comment type="subcellular location">
    <subcellularLocation>
        <location evidence="1">Membrane</location>
        <topology evidence="1">Single-pass type II membrane protein</topology>
    </subcellularLocation>
</comment>
<dbReference type="PANTHER" id="PTHR23033">
    <property type="entry name" value="BETA1,3-GALACTOSYLTRANSFERASE"/>
    <property type="match status" value="1"/>
</dbReference>
<evidence type="ECO:0000256" key="2">
    <source>
        <dbReference type="ARBA" id="ARBA00006462"/>
    </source>
</evidence>
<evidence type="ECO:0000256" key="6">
    <source>
        <dbReference type="ARBA" id="ARBA00023136"/>
    </source>
</evidence>
<dbReference type="InterPro" id="IPR026050">
    <property type="entry name" value="C1GALT1/C1GALT1_chp1"/>
</dbReference>
<evidence type="ECO:0000256" key="3">
    <source>
        <dbReference type="ARBA" id="ARBA00022692"/>
    </source>
</evidence>
<accession>A0AAV2TGV0</accession>
<gene>
    <name evidence="7" type="ORF">CDAUBV1_LOCUS10015</name>
</gene>
<comment type="caution">
    <text evidence="7">The sequence shown here is derived from an EMBL/GenBank/DDBJ whole genome shotgun (WGS) entry which is preliminary data.</text>
</comment>
<dbReference type="Gene3D" id="3.90.550.50">
    <property type="match status" value="1"/>
</dbReference>
<dbReference type="GO" id="GO:0016020">
    <property type="term" value="C:membrane"/>
    <property type="evidence" value="ECO:0007669"/>
    <property type="project" value="UniProtKB-SubCell"/>
</dbReference>
<organism evidence="7 8">
    <name type="scientific">Calicophoron daubneyi</name>
    <name type="common">Rumen fluke</name>
    <name type="synonym">Paramphistomum daubneyi</name>
    <dbReference type="NCBI Taxonomy" id="300641"/>
    <lineage>
        <taxon>Eukaryota</taxon>
        <taxon>Metazoa</taxon>
        <taxon>Spiralia</taxon>
        <taxon>Lophotrochozoa</taxon>
        <taxon>Platyhelminthes</taxon>
        <taxon>Trematoda</taxon>
        <taxon>Digenea</taxon>
        <taxon>Plagiorchiida</taxon>
        <taxon>Pronocephalata</taxon>
        <taxon>Paramphistomoidea</taxon>
        <taxon>Paramphistomidae</taxon>
        <taxon>Calicophoron</taxon>
    </lineage>
</organism>
<name>A0AAV2TGV0_CALDB</name>
<keyword evidence="5" id="KW-1133">Transmembrane helix</keyword>
<dbReference type="AlphaFoldDB" id="A0AAV2TGV0"/>
<dbReference type="Proteomes" id="UP001497525">
    <property type="component" value="Unassembled WGS sequence"/>
</dbReference>
<evidence type="ECO:0000256" key="4">
    <source>
        <dbReference type="ARBA" id="ARBA00022968"/>
    </source>
</evidence>
<sequence length="187" mass="21411">MSGFDYYYRADDDTYAVMENLFKVAKMRSPSEAYMTGYRLTHEPMSNHFSGGGGYLISRPALSVIVDRALDRHPQCPSYDGWKDDLYIAACATAVGVRLYDTVNVNGLSLFYWGNIRTFVKDALHHSKVSGSKTLCRRNGSDAPADEHISFHYMGPSMQYIMEFLVYYAWPLGLRNYDYCDNKEQQK</sequence>
<evidence type="ECO:0000256" key="5">
    <source>
        <dbReference type="ARBA" id="ARBA00022989"/>
    </source>
</evidence>
<keyword evidence="4" id="KW-0735">Signal-anchor</keyword>
<evidence type="ECO:0008006" key="9">
    <source>
        <dbReference type="Google" id="ProtNLM"/>
    </source>
</evidence>